<evidence type="ECO:0000313" key="2">
    <source>
        <dbReference type="EMBL" id="EQD52582.1"/>
    </source>
</evidence>
<comment type="caution">
    <text evidence="2">The sequence shown here is derived from an EMBL/GenBank/DDBJ whole genome shotgun (WGS) entry which is preliminary data.</text>
</comment>
<accession>T1A6K9</accession>
<sequence>MIGLDMTTEMLELARRNAADAGVTNVEFVQGYLEDIP</sequence>
<dbReference type="EMBL" id="AUZZ01004588">
    <property type="protein sequence ID" value="EQD52582.1"/>
    <property type="molecule type" value="Genomic_DNA"/>
</dbReference>
<dbReference type="InterPro" id="IPR025714">
    <property type="entry name" value="Methyltranfer_dom"/>
</dbReference>
<dbReference type="Gene3D" id="3.40.50.150">
    <property type="entry name" value="Vaccinia Virus protein VP39"/>
    <property type="match status" value="1"/>
</dbReference>
<feature type="non-terminal residue" evidence="2">
    <location>
        <position position="37"/>
    </location>
</feature>
<dbReference type="SUPFAM" id="SSF53335">
    <property type="entry name" value="S-adenosyl-L-methionine-dependent methyltransferases"/>
    <property type="match status" value="1"/>
</dbReference>
<proteinExistence type="predicted"/>
<feature type="domain" description="Methyltransferase" evidence="1">
    <location>
        <begin position="1"/>
        <end position="37"/>
    </location>
</feature>
<organism evidence="2">
    <name type="scientific">mine drainage metagenome</name>
    <dbReference type="NCBI Taxonomy" id="410659"/>
    <lineage>
        <taxon>unclassified sequences</taxon>
        <taxon>metagenomes</taxon>
        <taxon>ecological metagenomes</taxon>
    </lineage>
</organism>
<evidence type="ECO:0000259" key="1">
    <source>
        <dbReference type="Pfam" id="PF13847"/>
    </source>
</evidence>
<gene>
    <name evidence="2" type="ORF">B2A_06485</name>
</gene>
<protein>
    <recommendedName>
        <fullName evidence="1">Methyltransferase domain-containing protein</fullName>
    </recommendedName>
</protein>
<name>T1A6K9_9ZZZZ</name>
<dbReference type="Pfam" id="PF13847">
    <property type="entry name" value="Methyltransf_31"/>
    <property type="match status" value="1"/>
</dbReference>
<reference evidence="2" key="1">
    <citation type="submission" date="2013-08" db="EMBL/GenBank/DDBJ databases">
        <authorList>
            <person name="Mendez C."/>
            <person name="Richter M."/>
            <person name="Ferrer M."/>
            <person name="Sanchez J."/>
        </authorList>
    </citation>
    <scope>NUCLEOTIDE SEQUENCE</scope>
</reference>
<dbReference type="AlphaFoldDB" id="T1A6K9"/>
<reference evidence="2" key="2">
    <citation type="journal article" date="2014" name="ISME J.">
        <title>Microbial stratification in low pH oxic and suboxic macroscopic growths along an acid mine drainage.</title>
        <authorList>
            <person name="Mendez-Garcia C."/>
            <person name="Mesa V."/>
            <person name="Sprenger R.R."/>
            <person name="Richter M."/>
            <person name="Diez M.S."/>
            <person name="Solano J."/>
            <person name="Bargiela R."/>
            <person name="Golyshina O.V."/>
            <person name="Manteca A."/>
            <person name="Ramos J.L."/>
            <person name="Gallego J.R."/>
            <person name="Llorente I."/>
            <person name="Martins Dos Santos V.A."/>
            <person name="Jensen O.N."/>
            <person name="Pelaez A.I."/>
            <person name="Sanchez J."/>
            <person name="Ferrer M."/>
        </authorList>
    </citation>
    <scope>NUCLEOTIDE SEQUENCE</scope>
</reference>
<dbReference type="InterPro" id="IPR029063">
    <property type="entry name" value="SAM-dependent_MTases_sf"/>
</dbReference>